<dbReference type="GO" id="GO:0008747">
    <property type="term" value="F:N-acetylneuraminate lyase activity"/>
    <property type="evidence" value="ECO:0007669"/>
    <property type="project" value="TreeGrafter"/>
</dbReference>
<gene>
    <name evidence="5" type="ORF">DAPPPG215_09245</name>
</gene>
<dbReference type="RefSeq" id="WP_007245821.1">
    <property type="nucleotide sequence ID" value="NZ_CP166920.2"/>
</dbReference>
<dbReference type="CDD" id="cd00408">
    <property type="entry name" value="DHDPS-like"/>
    <property type="match status" value="1"/>
</dbReference>
<dbReference type="PANTHER" id="PTHR42849:SF1">
    <property type="entry name" value="N-ACETYLNEURAMINATE LYASE"/>
    <property type="match status" value="1"/>
</dbReference>
<dbReference type="Gene3D" id="3.20.20.70">
    <property type="entry name" value="Aldolase class I"/>
    <property type="match status" value="1"/>
</dbReference>
<dbReference type="GO" id="GO:0019262">
    <property type="term" value="P:N-acetylneuraminate catabolic process"/>
    <property type="evidence" value="ECO:0007669"/>
    <property type="project" value="TreeGrafter"/>
</dbReference>
<accession>A0AAP6J3N2</accession>
<dbReference type="InterPro" id="IPR013785">
    <property type="entry name" value="Aldolase_TIM"/>
</dbReference>
<keyword evidence="1 2" id="KW-0456">Lyase</keyword>
<proteinExistence type="inferred from homology"/>
<evidence type="ECO:0000313" key="6">
    <source>
        <dbReference type="Proteomes" id="UP001177000"/>
    </source>
</evidence>
<reference evidence="5" key="1">
    <citation type="submission" date="2023-03" db="EMBL/GenBank/DDBJ databases">
        <authorList>
            <person name="Pothier F. J."/>
        </authorList>
    </citation>
    <scope>NUCLEOTIDE SEQUENCE</scope>
    <source>
        <strain evidence="5">DAPP-PG 215</strain>
    </source>
</reference>
<dbReference type="SMART" id="SM01130">
    <property type="entry name" value="DHDPS"/>
    <property type="match status" value="1"/>
</dbReference>
<name>A0AAP6J3N2_PSEUB</name>
<protein>
    <submittedName>
        <fullName evidence="5">Dihydrodipicolinate synthetase family protein</fullName>
    </submittedName>
</protein>
<dbReference type="SUPFAM" id="SSF51569">
    <property type="entry name" value="Aldolase"/>
    <property type="match status" value="1"/>
</dbReference>
<dbReference type="Pfam" id="PF00701">
    <property type="entry name" value="DHDPS"/>
    <property type="match status" value="1"/>
</dbReference>
<dbReference type="PANTHER" id="PTHR42849">
    <property type="entry name" value="N-ACETYLNEURAMINATE LYASE"/>
    <property type="match status" value="1"/>
</dbReference>
<dbReference type="EMBL" id="OX458335">
    <property type="protein sequence ID" value="CAI8814569.1"/>
    <property type="molecule type" value="Genomic_DNA"/>
</dbReference>
<evidence type="ECO:0000313" key="5">
    <source>
        <dbReference type="EMBL" id="CAI8814569.1"/>
    </source>
</evidence>
<feature type="active site" description="Schiff-base intermediate with substrate" evidence="3">
    <location>
        <position position="166"/>
    </location>
</feature>
<dbReference type="InterPro" id="IPR002220">
    <property type="entry name" value="DapA-like"/>
</dbReference>
<organism evidence="5 6">
    <name type="scientific">Pseudomonas syringae pv. tomato</name>
    <dbReference type="NCBI Taxonomy" id="323"/>
    <lineage>
        <taxon>Bacteria</taxon>
        <taxon>Pseudomonadati</taxon>
        <taxon>Pseudomonadota</taxon>
        <taxon>Gammaproteobacteria</taxon>
        <taxon>Pseudomonadales</taxon>
        <taxon>Pseudomonadaceae</taxon>
        <taxon>Pseudomonas</taxon>
    </lineage>
</organism>
<sequence length="271" mass="30050">MSGKSILVPLITPLNEQEQVCETSLKRLLNSLAPHVDGYIPCLTSGEGWRLSRQQWLQMLEMLEMLEMTLRHAGDKLVIAGIERSSTQEVLDFARLAQEAGARAVMFTSPFTPGISQQAIIDHYQAIHDATQLDIFMYNEAALSGNEKSLATLNAIARLPRVIGLKDSPSISRPQDQVDAIRQQGVDYFIGWETQLAGELESDGNVVSLANLEPLLCRQATVRQQPALSHEIATLNERYLLSAPDWYAQIKRELKARGVINSDRVLTGEAA</sequence>
<dbReference type="GO" id="GO:0005829">
    <property type="term" value="C:cytosol"/>
    <property type="evidence" value="ECO:0007669"/>
    <property type="project" value="TreeGrafter"/>
</dbReference>
<feature type="binding site" evidence="4">
    <location>
        <position position="206"/>
    </location>
    <ligand>
        <name>pyruvate</name>
        <dbReference type="ChEBI" id="CHEBI:15361"/>
    </ligand>
</feature>
<evidence type="ECO:0000256" key="4">
    <source>
        <dbReference type="PIRSR" id="PIRSR001365-2"/>
    </source>
</evidence>
<dbReference type="Proteomes" id="UP001177000">
    <property type="component" value="Chromosome"/>
</dbReference>
<evidence type="ECO:0000256" key="1">
    <source>
        <dbReference type="ARBA" id="ARBA00023239"/>
    </source>
</evidence>
<dbReference type="PIRSF" id="PIRSF001365">
    <property type="entry name" value="DHDPS"/>
    <property type="match status" value="1"/>
</dbReference>
<evidence type="ECO:0000256" key="2">
    <source>
        <dbReference type="PIRNR" id="PIRNR001365"/>
    </source>
</evidence>
<evidence type="ECO:0000256" key="3">
    <source>
        <dbReference type="PIRSR" id="PIRSR001365-1"/>
    </source>
</evidence>
<comment type="similarity">
    <text evidence="2">Belongs to the DapA family.</text>
</comment>
<dbReference type="AlphaFoldDB" id="A0AAP6J3N2"/>
<feature type="active site" description="Proton donor/acceptor" evidence="3">
    <location>
        <position position="138"/>
    </location>
</feature>